<keyword evidence="6" id="KW-1185">Reference proteome</keyword>
<feature type="domain" description="HTH gntR-type" evidence="4">
    <location>
        <begin position="23"/>
        <end position="91"/>
    </location>
</feature>
<dbReference type="SUPFAM" id="SSF46785">
    <property type="entry name" value="Winged helix' DNA-binding domain"/>
    <property type="match status" value="1"/>
</dbReference>
<reference evidence="6" key="1">
    <citation type="journal article" date="2019" name="Int. J. Syst. Evol. Microbiol.">
        <title>The Global Catalogue of Microorganisms (GCM) 10K type strain sequencing project: providing services to taxonomists for standard genome sequencing and annotation.</title>
        <authorList>
            <consortium name="The Broad Institute Genomics Platform"/>
            <consortium name="The Broad Institute Genome Sequencing Center for Infectious Disease"/>
            <person name="Wu L."/>
            <person name="Ma J."/>
        </authorList>
    </citation>
    <scope>NUCLEOTIDE SEQUENCE [LARGE SCALE GENOMIC DNA]</scope>
    <source>
        <strain evidence="6">CGMCC 1.16306</strain>
    </source>
</reference>
<dbReference type="CDD" id="cd07377">
    <property type="entry name" value="WHTH_GntR"/>
    <property type="match status" value="1"/>
</dbReference>
<organism evidence="5 6">
    <name type="scientific">Camelliibacillus cellulosilyticus</name>
    <dbReference type="NCBI Taxonomy" id="2174486"/>
    <lineage>
        <taxon>Bacteria</taxon>
        <taxon>Bacillati</taxon>
        <taxon>Bacillota</taxon>
        <taxon>Bacilli</taxon>
        <taxon>Bacillales</taxon>
        <taxon>Sporolactobacillaceae</taxon>
        <taxon>Camelliibacillus</taxon>
    </lineage>
</organism>
<dbReference type="InterPro" id="IPR011663">
    <property type="entry name" value="UTRA"/>
</dbReference>
<evidence type="ECO:0000256" key="2">
    <source>
        <dbReference type="ARBA" id="ARBA00023125"/>
    </source>
</evidence>
<dbReference type="PANTHER" id="PTHR44846:SF1">
    <property type="entry name" value="MANNOSYL-D-GLYCERATE TRANSPORT_METABOLISM SYSTEM REPRESSOR MNGR-RELATED"/>
    <property type="match status" value="1"/>
</dbReference>
<dbReference type="Proteomes" id="UP001596022">
    <property type="component" value="Unassembled WGS sequence"/>
</dbReference>
<evidence type="ECO:0000256" key="1">
    <source>
        <dbReference type="ARBA" id="ARBA00023015"/>
    </source>
</evidence>
<protein>
    <submittedName>
        <fullName evidence="5">GntR family transcriptional regulator</fullName>
    </submittedName>
</protein>
<dbReference type="EMBL" id="JBHSFW010000003">
    <property type="protein sequence ID" value="MFC4618762.1"/>
    <property type="molecule type" value="Genomic_DNA"/>
</dbReference>
<evidence type="ECO:0000313" key="5">
    <source>
        <dbReference type="EMBL" id="MFC4618762.1"/>
    </source>
</evidence>
<keyword evidence="3" id="KW-0804">Transcription</keyword>
<name>A0ABV9GNH0_9BACL</name>
<accession>A0ABV9GNH0</accession>
<dbReference type="InterPro" id="IPR028978">
    <property type="entry name" value="Chorismate_lyase_/UTRA_dom_sf"/>
</dbReference>
<sequence length="254" mass="29071">MSGHDNMMKKEAGLLDINKNSRMPLYAQLIELVKEKIATGQLKEHDQLPTERDLEITYGISRTTIRQALIELEKEGYIYKEHGKGSFVAPQTYTQSLLRFYSFSEEMKKMGKTPTTQVISFKIVSASAKVSRILKTEENAQVYDLTRLRLADGEPMMMETTYLPVSLFPGLTKKALERKSMYDTFRSEYKIPISEARESFKAVSIGEREAIYLKEAPGNPALRIERIAYSSARVIEWTISIARGEKFVYTAELR</sequence>
<dbReference type="SMART" id="SM00345">
    <property type="entry name" value="HTH_GNTR"/>
    <property type="match status" value="1"/>
</dbReference>
<keyword evidence="1" id="KW-0805">Transcription regulation</keyword>
<dbReference type="Gene3D" id="1.10.10.10">
    <property type="entry name" value="Winged helix-like DNA-binding domain superfamily/Winged helix DNA-binding domain"/>
    <property type="match status" value="1"/>
</dbReference>
<dbReference type="Pfam" id="PF07702">
    <property type="entry name" value="UTRA"/>
    <property type="match status" value="1"/>
</dbReference>
<keyword evidence="2" id="KW-0238">DNA-binding</keyword>
<evidence type="ECO:0000259" key="4">
    <source>
        <dbReference type="PROSITE" id="PS50949"/>
    </source>
</evidence>
<dbReference type="InterPro" id="IPR050679">
    <property type="entry name" value="Bact_HTH_transcr_reg"/>
</dbReference>
<dbReference type="Gene3D" id="3.40.1410.10">
    <property type="entry name" value="Chorismate lyase-like"/>
    <property type="match status" value="1"/>
</dbReference>
<comment type="caution">
    <text evidence="5">The sequence shown here is derived from an EMBL/GenBank/DDBJ whole genome shotgun (WGS) entry which is preliminary data.</text>
</comment>
<dbReference type="SMART" id="SM00866">
    <property type="entry name" value="UTRA"/>
    <property type="match status" value="1"/>
</dbReference>
<evidence type="ECO:0000256" key="3">
    <source>
        <dbReference type="ARBA" id="ARBA00023163"/>
    </source>
</evidence>
<evidence type="ECO:0000313" key="6">
    <source>
        <dbReference type="Proteomes" id="UP001596022"/>
    </source>
</evidence>
<dbReference type="Pfam" id="PF00392">
    <property type="entry name" value="GntR"/>
    <property type="match status" value="1"/>
</dbReference>
<gene>
    <name evidence="5" type="ORF">ACFO4N_08425</name>
</gene>
<dbReference type="PROSITE" id="PS50949">
    <property type="entry name" value="HTH_GNTR"/>
    <property type="match status" value="1"/>
</dbReference>
<dbReference type="InterPro" id="IPR036388">
    <property type="entry name" value="WH-like_DNA-bd_sf"/>
</dbReference>
<proteinExistence type="predicted"/>
<dbReference type="InterPro" id="IPR000524">
    <property type="entry name" value="Tscrpt_reg_HTH_GntR"/>
</dbReference>
<dbReference type="PRINTS" id="PR00035">
    <property type="entry name" value="HTHGNTR"/>
</dbReference>
<dbReference type="PANTHER" id="PTHR44846">
    <property type="entry name" value="MANNOSYL-D-GLYCERATE TRANSPORT/METABOLISM SYSTEM REPRESSOR MNGR-RELATED"/>
    <property type="match status" value="1"/>
</dbReference>
<dbReference type="SUPFAM" id="SSF64288">
    <property type="entry name" value="Chorismate lyase-like"/>
    <property type="match status" value="1"/>
</dbReference>
<dbReference type="InterPro" id="IPR036390">
    <property type="entry name" value="WH_DNA-bd_sf"/>
</dbReference>